<organism evidence="5">
    <name type="scientific">uncultured Desulfovibrio sp</name>
    <dbReference type="NCBI Taxonomy" id="167968"/>
    <lineage>
        <taxon>Bacteria</taxon>
        <taxon>Pseudomonadati</taxon>
        <taxon>Thermodesulfobacteriota</taxon>
        <taxon>Desulfovibrionia</taxon>
        <taxon>Desulfovibrionales</taxon>
        <taxon>Desulfovibrionaceae</taxon>
        <taxon>Desulfovibrio</taxon>
        <taxon>environmental samples</taxon>
    </lineage>
</organism>
<dbReference type="SUPFAM" id="SSF55120">
    <property type="entry name" value="Pseudouridine synthase"/>
    <property type="match status" value="1"/>
</dbReference>
<evidence type="ECO:0000256" key="3">
    <source>
        <dbReference type="PROSITE-ProRule" id="PRU00182"/>
    </source>
</evidence>
<dbReference type="Pfam" id="PF00849">
    <property type="entry name" value="PseudoU_synth_2"/>
    <property type="match status" value="1"/>
</dbReference>
<accession>A0A212JHG7</accession>
<dbReference type="Gene3D" id="3.10.290.10">
    <property type="entry name" value="RNA-binding S4 domain"/>
    <property type="match status" value="1"/>
</dbReference>
<dbReference type="RefSeq" id="WP_227118264.1">
    <property type="nucleotide sequence ID" value="NZ_LT598928.1"/>
</dbReference>
<dbReference type="EMBL" id="FLUP01000001">
    <property type="protein sequence ID" value="SBV98899.1"/>
    <property type="molecule type" value="Genomic_DNA"/>
</dbReference>
<proteinExistence type="inferred from homology"/>
<dbReference type="InterPro" id="IPR020103">
    <property type="entry name" value="PsdUridine_synth_cat_dom_sf"/>
</dbReference>
<dbReference type="GO" id="GO:0000455">
    <property type="term" value="P:enzyme-directed rRNA pseudouridine synthesis"/>
    <property type="evidence" value="ECO:0007669"/>
    <property type="project" value="TreeGrafter"/>
</dbReference>
<dbReference type="PROSITE" id="PS50889">
    <property type="entry name" value="S4"/>
    <property type="match status" value="1"/>
</dbReference>
<dbReference type="GO" id="GO:0140098">
    <property type="term" value="F:catalytic activity, acting on RNA"/>
    <property type="evidence" value="ECO:0007669"/>
    <property type="project" value="UniProtKB-ARBA"/>
</dbReference>
<dbReference type="InterPro" id="IPR036986">
    <property type="entry name" value="S4_RNA-bd_sf"/>
</dbReference>
<keyword evidence="2" id="KW-0413">Isomerase</keyword>
<dbReference type="CDD" id="cd00165">
    <property type="entry name" value="S4"/>
    <property type="match status" value="1"/>
</dbReference>
<protein>
    <recommendedName>
        <fullName evidence="4">Pseudouridine synthase RsuA/RluA-like domain-containing protein</fullName>
    </recommendedName>
</protein>
<feature type="domain" description="Pseudouridine synthase RsuA/RluA-like" evidence="4">
    <location>
        <begin position="124"/>
        <end position="302"/>
    </location>
</feature>
<dbReference type="GO" id="GO:0003723">
    <property type="term" value="F:RNA binding"/>
    <property type="evidence" value="ECO:0007669"/>
    <property type="project" value="UniProtKB-KW"/>
</dbReference>
<dbReference type="PANTHER" id="PTHR21600:SF87">
    <property type="entry name" value="RNA PSEUDOURIDYLATE SYNTHASE DOMAIN-CONTAINING PROTEIN 1"/>
    <property type="match status" value="1"/>
</dbReference>
<sequence>MSNEISSASCAEPQEATAKQFEASGADMVGQRLDYALTLLLPQMGLRGRKRSIESGQVLVNGRSCTAAQRLRKGDVVSLADAPGADQQVQSAAAGATVTGACPADANVDTLPRLLERQGEFCFFYKPVGLHTAALTGGRGHSLESMLPQLMAGQGSTETDPQDDAGMSAEALSPQLMQRLDYGTSGIVCAALSPQAAKAFRLAEAAGRCEKRYIALLAGRLEEDFTVTFALRTDKRSKSRVLDRDAGCTRWTNFTPLHYFDGDDLPQLALTKDSQFHRVGLTLVGCRIRRGARHQIRAHAAAVGHPLWNDPLYADKDPEAEAQTSHGTFYLHHGGLLLPGANCVMPPPWSFLPEAVARQVLEWLTSID</sequence>
<dbReference type="InterPro" id="IPR050188">
    <property type="entry name" value="RluA_PseudoU_synthase"/>
</dbReference>
<name>A0A212JHG7_9BACT</name>
<dbReference type="SUPFAM" id="SSF55174">
    <property type="entry name" value="Alpha-L RNA-binding motif"/>
    <property type="match status" value="1"/>
</dbReference>
<evidence type="ECO:0000259" key="4">
    <source>
        <dbReference type="Pfam" id="PF00849"/>
    </source>
</evidence>
<dbReference type="Gene3D" id="3.30.2350.10">
    <property type="entry name" value="Pseudouridine synthase"/>
    <property type="match status" value="1"/>
</dbReference>
<dbReference type="PANTHER" id="PTHR21600">
    <property type="entry name" value="MITOCHONDRIAL RNA PSEUDOURIDINE SYNTHASE"/>
    <property type="match status" value="1"/>
</dbReference>
<reference evidence="5" key="1">
    <citation type="submission" date="2016-04" db="EMBL/GenBank/DDBJ databases">
        <authorList>
            <person name="Evans L.H."/>
            <person name="Alamgir A."/>
            <person name="Owens N."/>
            <person name="Weber N.D."/>
            <person name="Virtaneva K."/>
            <person name="Barbian K."/>
            <person name="Babar A."/>
            <person name="Rosenke K."/>
        </authorList>
    </citation>
    <scope>NUCLEOTIDE SEQUENCE</scope>
    <source>
        <strain evidence="5">92-2</strain>
    </source>
</reference>
<comment type="similarity">
    <text evidence="1">Belongs to the pseudouridine synthase RluA family.</text>
</comment>
<dbReference type="InterPro" id="IPR006145">
    <property type="entry name" value="PsdUridine_synth_RsuA/RluA"/>
</dbReference>
<dbReference type="AlphaFoldDB" id="A0A212JHG7"/>
<dbReference type="CDD" id="cd02869">
    <property type="entry name" value="PseudoU_synth_RluA_like"/>
    <property type="match status" value="1"/>
</dbReference>
<dbReference type="GO" id="GO:0009982">
    <property type="term" value="F:pseudouridine synthase activity"/>
    <property type="evidence" value="ECO:0007669"/>
    <property type="project" value="InterPro"/>
</dbReference>
<gene>
    <name evidence="5" type="ORF">KM92DES2_11117</name>
</gene>
<evidence type="ECO:0000313" key="5">
    <source>
        <dbReference type="EMBL" id="SBV98899.1"/>
    </source>
</evidence>
<evidence type="ECO:0000256" key="2">
    <source>
        <dbReference type="ARBA" id="ARBA00023235"/>
    </source>
</evidence>
<keyword evidence="3" id="KW-0694">RNA-binding</keyword>
<evidence type="ECO:0000256" key="1">
    <source>
        <dbReference type="ARBA" id="ARBA00010876"/>
    </source>
</evidence>